<protein>
    <submittedName>
        <fullName evidence="11">Peptidoglycan DD-metalloendopeptidase family protein</fullName>
    </submittedName>
</protein>
<feature type="domain" description="M23ase beta-sheet core" evidence="10">
    <location>
        <begin position="298"/>
        <end position="392"/>
    </location>
</feature>
<accession>A0A7T5UG29</accession>
<feature type="compositionally biased region" description="Basic and acidic residues" evidence="8">
    <location>
        <begin position="237"/>
        <end position="255"/>
    </location>
</feature>
<evidence type="ECO:0000256" key="5">
    <source>
        <dbReference type="ARBA" id="ARBA00022833"/>
    </source>
</evidence>
<organism evidence="11 12">
    <name type="scientific">Micavibrio aeruginosavorus</name>
    <dbReference type="NCBI Taxonomy" id="349221"/>
    <lineage>
        <taxon>Bacteria</taxon>
        <taxon>Pseudomonadati</taxon>
        <taxon>Bdellovibrionota</taxon>
        <taxon>Bdellovibrionia</taxon>
        <taxon>Bdellovibrionales</taxon>
        <taxon>Pseudobdellovibrionaceae</taxon>
        <taxon>Micavibrio</taxon>
    </lineage>
</organism>
<evidence type="ECO:0000256" key="8">
    <source>
        <dbReference type="SAM" id="MobiDB-lite"/>
    </source>
</evidence>
<keyword evidence="4" id="KW-0378">Hydrolase</keyword>
<evidence type="ECO:0000313" key="12">
    <source>
        <dbReference type="Proteomes" id="UP000595362"/>
    </source>
</evidence>
<dbReference type="InterPro" id="IPR011055">
    <property type="entry name" value="Dup_hybrid_motif"/>
</dbReference>
<keyword evidence="6" id="KW-0482">Metalloprotease</keyword>
<name>A0A7T5UG29_9BACT</name>
<dbReference type="GO" id="GO:0006508">
    <property type="term" value="P:proteolysis"/>
    <property type="evidence" value="ECO:0007669"/>
    <property type="project" value="UniProtKB-KW"/>
</dbReference>
<dbReference type="CDD" id="cd12797">
    <property type="entry name" value="M23_peptidase"/>
    <property type="match status" value="1"/>
</dbReference>
<evidence type="ECO:0000256" key="6">
    <source>
        <dbReference type="ARBA" id="ARBA00023049"/>
    </source>
</evidence>
<comment type="cofactor">
    <cofactor evidence="1">
        <name>Zn(2+)</name>
        <dbReference type="ChEBI" id="CHEBI:29105"/>
    </cofactor>
</comment>
<evidence type="ECO:0000256" key="3">
    <source>
        <dbReference type="ARBA" id="ARBA00022723"/>
    </source>
</evidence>
<dbReference type="Proteomes" id="UP000595362">
    <property type="component" value="Chromosome"/>
</dbReference>
<dbReference type="PANTHER" id="PTHR21666:SF288">
    <property type="entry name" value="CELL DIVISION PROTEIN YTFB"/>
    <property type="match status" value="1"/>
</dbReference>
<feature type="chain" id="PRO_5032542986" evidence="9">
    <location>
        <begin position="25"/>
        <end position="401"/>
    </location>
</feature>
<dbReference type="GO" id="GO:0004222">
    <property type="term" value="F:metalloendopeptidase activity"/>
    <property type="evidence" value="ECO:0007669"/>
    <property type="project" value="TreeGrafter"/>
</dbReference>
<feature type="signal peptide" evidence="9">
    <location>
        <begin position="1"/>
        <end position="24"/>
    </location>
</feature>
<keyword evidence="2" id="KW-0645">Protease</keyword>
<feature type="region of interest" description="Disordered" evidence="8">
    <location>
        <begin position="237"/>
        <end position="275"/>
    </location>
</feature>
<evidence type="ECO:0000256" key="2">
    <source>
        <dbReference type="ARBA" id="ARBA00022670"/>
    </source>
</evidence>
<evidence type="ECO:0000256" key="9">
    <source>
        <dbReference type="SAM" id="SignalP"/>
    </source>
</evidence>
<proteinExistence type="predicted"/>
<keyword evidence="5" id="KW-0862">Zinc</keyword>
<keyword evidence="7" id="KW-0175">Coiled coil</keyword>
<gene>
    <name evidence="11" type="ORF">HYS17_07830</name>
</gene>
<evidence type="ECO:0000256" key="7">
    <source>
        <dbReference type="SAM" id="Coils"/>
    </source>
</evidence>
<reference evidence="11 12" key="1">
    <citation type="submission" date="2020-07" db="EMBL/GenBank/DDBJ databases">
        <title>Huge and variable diversity of episymbiotic CPR bacteria and DPANN archaea in groundwater ecosystems.</title>
        <authorList>
            <person name="He C.Y."/>
            <person name="Keren R."/>
            <person name="Whittaker M."/>
            <person name="Farag I.F."/>
            <person name="Doudna J."/>
            <person name="Cate J.H.D."/>
            <person name="Banfield J.F."/>
        </authorList>
    </citation>
    <scope>NUCLEOTIDE SEQUENCE [LARGE SCALE GENOMIC DNA]</scope>
    <source>
        <strain evidence="11">NC_groundwater_70_Ag_B-0.1um_54_66</strain>
    </source>
</reference>
<dbReference type="InterPro" id="IPR016047">
    <property type="entry name" value="M23ase_b-sheet_dom"/>
</dbReference>
<sequence length="401" mass="44330">MRAVICLLALLFLCWPTPFSTTVAASEIKGSQKSLEEIKSLLATEQKKKDDLAQEQKEAEKQVKSTKSEIARLTANIRKNESSLKALEERMAMLETERTQLSQRMEKDHGAIARTVLALERLRRMPPELMIVKPGAPLETAQTAMLLKRVLPALQHRADLLGRDLESLKLIQEQLEADKKEVSATRSQLAEQKAKLDKLAAEREKAFKAANKAYKSSAARAERLAAEAASLGELMKKLDEDNRQKTFDRNEESRTKQAKSVPSSPHKKSGALAKGGIWPVNGKILSRFGERDEMGAETQGLKIASSPGSIVVTPFEGTVKYAGIFRNYGQLVIVEHNSGYHSLLAGMTRANVGIGQDLKAGDPVGYMPTSSSQDTPSTLYYELRYNSEPIDPSYLFADIKT</sequence>
<feature type="coiled-coil region" evidence="7">
    <location>
        <begin position="35"/>
        <end position="104"/>
    </location>
</feature>
<evidence type="ECO:0000313" key="11">
    <source>
        <dbReference type="EMBL" id="QQG35446.1"/>
    </source>
</evidence>
<dbReference type="AlphaFoldDB" id="A0A7T5UG29"/>
<evidence type="ECO:0000256" key="4">
    <source>
        <dbReference type="ARBA" id="ARBA00022801"/>
    </source>
</evidence>
<keyword evidence="3" id="KW-0479">Metal-binding</keyword>
<evidence type="ECO:0000256" key="1">
    <source>
        <dbReference type="ARBA" id="ARBA00001947"/>
    </source>
</evidence>
<evidence type="ECO:0000259" key="10">
    <source>
        <dbReference type="Pfam" id="PF01551"/>
    </source>
</evidence>
<dbReference type="Pfam" id="PF01551">
    <property type="entry name" value="Peptidase_M23"/>
    <property type="match status" value="1"/>
</dbReference>
<dbReference type="EMBL" id="CP066681">
    <property type="protein sequence ID" value="QQG35446.1"/>
    <property type="molecule type" value="Genomic_DNA"/>
</dbReference>
<keyword evidence="9" id="KW-0732">Signal</keyword>
<dbReference type="GO" id="GO:0046872">
    <property type="term" value="F:metal ion binding"/>
    <property type="evidence" value="ECO:0007669"/>
    <property type="project" value="UniProtKB-KW"/>
</dbReference>
<dbReference type="PANTHER" id="PTHR21666">
    <property type="entry name" value="PEPTIDASE-RELATED"/>
    <property type="match status" value="1"/>
</dbReference>
<dbReference type="InterPro" id="IPR050570">
    <property type="entry name" value="Cell_wall_metabolism_enzyme"/>
</dbReference>
<dbReference type="SUPFAM" id="SSF51261">
    <property type="entry name" value="Duplicated hybrid motif"/>
    <property type="match status" value="1"/>
</dbReference>
<dbReference type="Gene3D" id="2.70.70.10">
    <property type="entry name" value="Glucose Permease (Domain IIA)"/>
    <property type="match status" value="1"/>
</dbReference>